<sequence>MAALAIKYSHRFIHYKPFLPKGHLLLFSSAFILEKRRS</sequence>
<evidence type="ECO:0000313" key="1">
    <source>
        <dbReference type="EMBL" id="GAY77239.1"/>
    </source>
</evidence>
<gene>
    <name evidence="1" type="ORF">NBRC111894_2793</name>
</gene>
<protein>
    <submittedName>
        <fullName evidence="1">Uncharacterized protein</fullName>
    </submittedName>
</protein>
<reference evidence="1 2" key="1">
    <citation type="submission" date="2017-11" db="EMBL/GenBank/DDBJ databases">
        <title>Draft Genome Sequence of Sporolactobacillus inulinus NBRC 111894 Isolated from Koso, a Japanese Sugar-Vegetable Fermented Beverage.</title>
        <authorList>
            <person name="Chiou T.Y."/>
            <person name="Oshima K."/>
            <person name="Suda W."/>
            <person name="Hattori M."/>
            <person name="Takahashi T."/>
        </authorList>
    </citation>
    <scope>NUCLEOTIDE SEQUENCE [LARGE SCALE GENOMIC DNA]</scope>
    <source>
        <strain evidence="1 2">NBRC111894</strain>
    </source>
</reference>
<dbReference type="Proteomes" id="UP000319716">
    <property type="component" value="Unassembled WGS sequence"/>
</dbReference>
<name>A0A4Y1ZDY2_9BACL</name>
<accession>A0A4Y1ZDY2</accession>
<organism evidence="1 2">
    <name type="scientific">Sporolactobacillus inulinus</name>
    <dbReference type="NCBI Taxonomy" id="2078"/>
    <lineage>
        <taxon>Bacteria</taxon>
        <taxon>Bacillati</taxon>
        <taxon>Bacillota</taxon>
        <taxon>Bacilli</taxon>
        <taxon>Bacillales</taxon>
        <taxon>Sporolactobacillaceae</taxon>
        <taxon>Sporolactobacillus</taxon>
    </lineage>
</organism>
<evidence type="ECO:0000313" key="2">
    <source>
        <dbReference type="Proteomes" id="UP000319716"/>
    </source>
</evidence>
<comment type="caution">
    <text evidence="1">The sequence shown here is derived from an EMBL/GenBank/DDBJ whole genome shotgun (WGS) entry which is preliminary data.</text>
</comment>
<dbReference type="EMBL" id="BEXB01000023">
    <property type="protein sequence ID" value="GAY77239.1"/>
    <property type="molecule type" value="Genomic_DNA"/>
</dbReference>
<dbReference type="AlphaFoldDB" id="A0A4Y1ZDY2"/>
<proteinExistence type="predicted"/>